<keyword evidence="3" id="KW-1185">Reference proteome</keyword>
<proteinExistence type="predicted"/>
<dbReference type="HOGENOM" id="CLU_1185011_0_0_1"/>
<reference evidence="3" key="1">
    <citation type="journal article" date="2014" name="BMC Genomics">
        <title>Genome characteristics reveal the impact of lichenization on lichen-forming fungus Endocarpon pusillum Hedwig (Verrucariales, Ascomycota).</title>
        <authorList>
            <person name="Wang Y.-Y."/>
            <person name="Liu B."/>
            <person name="Zhang X.-Y."/>
            <person name="Zhou Q.-M."/>
            <person name="Zhang T."/>
            <person name="Li H."/>
            <person name="Yu Y.-F."/>
            <person name="Zhang X.-L."/>
            <person name="Hao X.-Y."/>
            <person name="Wang M."/>
            <person name="Wang L."/>
            <person name="Wei J.-C."/>
        </authorList>
    </citation>
    <scope>NUCLEOTIDE SEQUENCE [LARGE SCALE GENOMIC DNA]</scope>
    <source>
        <strain evidence="3">Z07020 / HMAS-L-300199</strain>
    </source>
</reference>
<evidence type="ECO:0000256" key="1">
    <source>
        <dbReference type="SAM" id="MobiDB-lite"/>
    </source>
</evidence>
<feature type="compositionally biased region" description="Basic and acidic residues" evidence="1">
    <location>
        <begin position="35"/>
        <end position="45"/>
    </location>
</feature>
<dbReference type="RefSeq" id="XP_007806323.1">
    <property type="nucleotide sequence ID" value="XM_007808132.1"/>
</dbReference>
<accession>U1G7R8</accession>
<protein>
    <submittedName>
        <fullName evidence="2">Uncharacterized protein</fullName>
    </submittedName>
</protein>
<dbReference type="Proteomes" id="UP000019373">
    <property type="component" value="Unassembled WGS sequence"/>
</dbReference>
<organism evidence="2 3">
    <name type="scientific">Endocarpon pusillum (strain Z07020 / HMAS-L-300199)</name>
    <name type="common">Lichen-forming fungus</name>
    <dbReference type="NCBI Taxonomy" id="1263415"/>
    <lineage>
        <taxon>Eukaryota</taxon>
        <taxon>Fungi</taxon>
        <taxon>Dikarya</taxon>
        <taxon>Ascomycota</taxon>
        <taxon>Pezizomycotina</taxon>
        <taxon>Eurotiomycetes</taxon>
        <taxon>Chaetothyriomycetidae</taxon>
        <taxon>Verrucariales</taxon>
        <taxon>Verrucariaceae</taxon>
        <taxon>Endocarpon</taxon>
    </lineage>
</organism>
<evidence type="ECO:0000313" key="2">
    <source>
        <dbReference type="EMBL" id="ERF68038.1"/>
    </source>
</evidence>
<evidence type="ECO:0000313" key="3">
    <source>
        <dbReference type="Proteomes" id="UP000019373"/>
    </source>
</evidence>
<dbReference type="OrthoDB" id="6512771at2759"/>
<dbReference type="EMBL" id="KE721552">
    <property type="protein sequence ID" value="ERF68038.1"/>
    <property type="molecule type" value="Genomic_DNA"/>
</dbReference>
<dbReference type="AlphaFoldDB" id="U1G7R8"/>
<name>U1G7R8_ENDPU</name>
<dbReference type="eggNOG" id="KOG1952">
    <property type="taxonomic scope" value="Eukaryota"/>
</dbReference>
<dbReference type="GeneID" id="19241368"/>
<sequence>MSSVNTIPTPVATHAATDTTSVNRPPRNRKRGRGPPKDAGKDGRSMRLHSSNAEPAGTAGIADSRLNGDAREFVPASTLPTAKRERPKRHQNLKQPPQGGKNHIEATAITPPTDVATGPSKRRASLLRSTAPDIATRVHEDIAKSIYECAICTNEIGRNSKHRKVRFKMDNSLLRSNGGVPGVIYRRRRYLRHIAAGVRRNWIRDLFLVYLHILVDKLAADRRLSPNRALTHAI</sequence>
<gene>
    <name evidence="2" type="ORF">EPUS_06428</name>
</gene>
<feature type="region of interest" description="Disordered" evidence="1">
    <location>
        <begin position="1"/>
        <end position="120"/>
    </location>
</feature>